<gene>
    <name evidence="4" type="ORF">P8A20_05220</name>
</gene>
<dbReference type="InterPro" id="IPR012341">
    <property type="entry name" value="6hp_glycosidase-like_sf"/>
</dbReference>
<dbReference type="Gene3D" id="2.60.420.10">
    <property type="entry name" value="Maltose phosphorylase, domain 3"/>
    <property type="match status" value="1"/>
</dbReference>
<organism evidence="4 5">
    <name type="scientific">Streptomyces glycanivorans</name>
    <dbReference type="NCBI Taxonomy" id="3033808"/>
    <lineage>
        <taxon>Bacteria</taxon>
        <taxon>Bacillati</taxon>
        <taxon>Actinomycetota</taxon>
        <taxon>Actinomycetes</taxon>
        <taxon>Kitasatosporales</taxon>
        <taxon>Streptomycetaceae</taxon>
        <taxon>Streptomyces</taxon>
    </lineage>
</organism>
<protein>
    <submittedName>
        <fullName evidence="4">Alpha-L-rhamnosidase C-terminal domain-containing protein</fullName>
    </submittedName>
</protein>
<dbReference type="Pfam" id="PF17389">
    <property type="entry name" value="Bac_rhamnosid6H"/>
    <property type="match status" value="1"/>
</dbReference>
<proteinExistence type="predicted"/>
<dbReference type="InterPro" id="IPR035398">
    <property type="entry name" value="Bac_rhamnosid_C"/>
</dbReference>
<name>A0ABY9J7T0_9ACTN</name>
<dbReference type="Proteomes" id="UP001224433">
    <property type="component" value="Chromosome"/>
</dbReference>
<dbReference type="InterPro" id="IPR008928">
    <property type="entry name" value="6-hairpin_glycosidase_sf"/>
</dbReference>
<evidence type="ECO:0000259" key="3">
    <source>
        <dbReference type="Pfam" id="PF17390"/>
    </source>
</evidence>
<dbReference type="PANTHER" id="PTHR34987">
    <property type="entry name" value="C, PUTATIVE (AFU_ORTHOLOGUE AFUA_3G02880)-RELATED"/>
    <property type="match status" value="1"/>
</dbReference>
<reference evidence="4 5" key="1">
    <citation type="submission" date="2023-03" db="EMBL/GenBank/DDBJ databases">
        <title>Isolation and description of six Streptomyces strains from soil environments, able to metabolize different microbial glucans.</title>
        <authorList>
            <person name="Widen T."/>
            <person name="Larsbrink J."/>
        </authorList>
    </citation>
    <scope>NUCLEOTIDE SEQUENCE [LARGE SCALE GENOMIC DNA]</scope>
    <source>
        <strain evidence="4 5">Alt3</strain>
    </source>
</reference>
<evidence type="ECO:0000313" key="5">
    <source>
        <dbReference type="Proteomes" id="UP001224433"/>
    </source>
</evidence>
<accession>A0ABY9J7T0</accession>
<evidence type="ECO:0000313" key="4">
    <source>
        <dbReference type="EMBL" id="WLQ63034.1"/>
    </source>
</evidence>
<evidence type="ECO:0000256" key="1">
    <source>
        <dbReference type="SAM" id="MobiDB-lite"/>
    </source>
</evidence>
<dbReference type="PANTHER" id="PTHR34987:SF4">
    <property type="entry name" value="ALPHA-L-RHAMNOSIDASE C-TERMINAL DOMAIN-CONTAINING PROTEIN"/>
    <property type="match status" value="1"/>
</dbReference>
<dbReference type="Pfam" id="PF17390">
    <property type="entry name" value="Bac_rhamnosid_C"/>
    <property type="match status" value="1"/>
</dbReference>
<dbReference type="SUPFAM" id="SSF48208">
    <property type="entry name" value="Six-hairpin glycosidases"/>
    <property type="match status" value="1"/>
</dbReference>
<dbReference type="EMBL" id="CP120983">
    <property type="protein sequence ID" value="WLQ63034.1"/>
    <property type="molecule type" value="Genomic_DNA"/>
</dbReference>
<dbReference type="Gene3D" id="2.60.120.560">
    <property type="entry name" value="Exo-inulinase, domain 1"/>
    <property type="match status" value="1"/>
</dbReference>
<sequence>MFPNTAHEPHPPAGADAPRAGGRHGDDLDPGADWQHYVRGPAQSVVRPVAVLSSFGDVTGEEALLTRTGSVVLTMEHGGSEPSVVMDYGQNVAGVPWIEVASSTGKPTLLVSYSESATWTDADGDFEGSHNDTGSHDRVETFHVHERATVSSGLIQGGQRYQRIALSSPGTLVISDVGLHYTSPRATAADYRGWFACSSDLLNRVWYDGAYTVQLNQLPACTLPVAWTVSDGSLVARGGNLAVLTSGTGWSDCTVTFQTQVVERAAGWIVRASEEGRHGYLFVLRAAEGPGNPACLEQFYVDDGHEERPQDNVRRYTLLGRVPLNLGLDGSWHDVRTTMAGHLITVAVDGQTLCTLDISRLPAGVPARMNGSVGFHQAWGFKHRAEHARFRHLRVVAADGSILHHDTLADEAALAAFSGDAVRHPNPLPVILDGGKRDRTVWSGDLLVQIPTLFSTTAAEDYVRGSIELLNGYQEATGQSAARVPPVLPPASGPQHGQTYSAVYSMHQLVNLALHHLYTGDLTLSEEQWPWARRMLDWCRTLLDNRGLIVTDENNGLDWDWYDGPKTGAVTAYNAAYHQMLHHAAAVAEALGRPEEADGLRRQADTLRSAVNEHLYDTARHLYRLSDQQPDGVSLDGNSLAVLSGLPPQGEAPKILAALEAVLPGTPYGPSPFSADTGFWPQVSPYVSDMYLRALFTERATYNALDLIRRLWGHMATSDLHAVGTAWELVGTDGSPGFGAKTSLAHGWAAGATAALSAHVLGIRPASPGFATWSISPQPGDLTWARGRVPTPHGPIEVSWTRPGDGFALELTVPDGTHGTVTVPLPREQARPVIHFLSPHAPTDDGEYRVRTRGLVADLSITTGGSYRVTVG</sequence>
<dbReference type="RefSeq" id="WP_306102970.1">
    <property type="nucleotide sequence ID" value="NZ_CP120983.1"/>
</dbReference>
<dbReference type="InterPro" id="IPR035396">
    <property type="entry name" value="Bac_rhamnosid6H"/>
</dbReference>
<evidence type="ECO:0000259" key="2">
    <source>
        <dbReference type="Pfam" id="PF17389"/>
    </source>
</evidence>
<feature type="domain" description="Alpha-L-rhamnosidase C-terminal" evidence="3">
    <location>
        <begin position="762"/>
        <end position="829"/>
    </location>
</feature>
<feature type="region of interest" description="Disordered" evidence="1">
    <location>
        <begin position="1"/>
        <end position="35"/>
    </location>
</feature>
<dbReference type="Gene3D" id="1.50.10.10">
    <property type="match status" value="1"/>
</dbReference>
<feature type="domain" description="Alpha-L-rhamnosidase six-hairpin glycosidase" evidence="2">
    <location>
        <begin position="426"/>
        <end position="623"/>
    </location>
</feature>
<keyword evidence="5" id="KW-1185">Reference proteome</keyword>